<feature type="transmembrane region" description="Helical" evidence="1">
    <location>
        <begin position="520"/>
        <end position="544"/>
    </location>
</feature>
<feature type="signal peptide" evidence="2">
    <location>
        <begin position="1"/>
        <end position="21"/>
    </location>
</feature>
<dbReference type="SMART" id="SM00703">
    <property type="entry name" value="NRF"/>
    <property type="match status" value="1"/>
</dbReference>
<dbReference type="InterPro" id="IPR002656">
    <property type="entry name" value="Acyl_transf_3_dom"/>
</dbReference>
<keyword evidence="1" id="KW-0812">Transmembrane</keyword>
<feature type="domain" description="Nose resistant-to-fluoxetine protein N-terminal" evidence="3">
    <location>
        <begin position="68"/>
        <end position="211"/>
    </location>
</feature>
<gene>
    <name evidence="4" type="ORF">SSS_6259</name>
</gene>
<feature type="transmembrane region" description="Helical" evidence="1">
    <location>
        <begin position="385"/>
        <end position="405"/>
    </location>
</feature>
<dbReference type="GO" id="GO:0016747">
    <property type="term" value="F:acyltransferase activity, transferring groups other than amino-acyl groups"/>
    <property type="evidence" value="ECO:0007669"/>
    <property type="project" value="InterPro"/>
</dbReference>
<feature type="transmembrane region" description="Helical" evidence="1">
    <location>
        <begin position="226"/>
        <end position="249"/>
    </location>
</feature>
<keyword evidence="2" id="KW-0732">Signal</keyword>
<dbReference type="Pfam" id="PF20146">
    <property type="entry name" value="NRF"/>
    <property type="match status" value="1"/>
</dbReference>
<feature type="transmembrane region" description="Helical" evidence="1">
    <location>
        <begin position="307"/>
        <end position="326"/>
    </location>
</feature>
<reference evidence="4" key="2">
    <citation type="submission" date="2020-01" db="EMBL/GenBank/DDBJ databases">
        <authorList>
            <person name="Korhonen P.K.K."/>
            <person name="Guangxu M.G."/>
            <person name="Wang T.W."/>
            <person name="Stroehlein A.J.S."/>
            <person name="Young N.D."/>
            <person name="Ang C.-S.A."/>
            <person name="Fernando D.W.F."/>
            <person name="Lu H.L."/>
            <person name="Taylor S.T."/>
            <person name="Ehtesham M.E.M."/>
            <person name="Najaraj S.H.N."/>
            <person name="Harsha G.H.G."/>
            <person name="Madugundu A.M."/>
            <person name="Renuse S.R."/>
            <person name="Holt D.H."/>
            <person name="Pandey A.P."/>
            <person name="Papenfuss A.P."/>
            <person name="Gasser R.B.G."/>
            <person name="Fischer K.F."/>
        </authorList>
    </citation>
    <scope>NUCLEOTIDE SEQUENCE</scope>
    <source>
        <strain evidence="4">SSS_KF_BRIS2020</strain>
    </source>
</reference>
<evidence type="ECO:0000256" key="1">
    <source>
        <dbReference type="SAM" id="Phobius"/>
    </source>
</evidence>
<evidence type="ECO:0000259" key="3">
    <source>
        <dbReference type="SMART" id="SM00703"/>
    </source>
</evidence>
<feature type="transmembrane region" description="Helical" evidence="1">
    <location>
        <begin position="346"/>
        <end position="364"/>
    </location>
</feature>
<evidence type="ECO:0000313" key="4">
    <source>
        <dbReference type="EMBL" id="KAF7494790.1"/>
    </source>
</evidence>
<proteinExistence type="predicted"/>
<feature type="transmembrane region" description="Helical" evidence="1">
    <location>
        <begin position="449"/>
        <end position="469"/>
    </location>
</feature>
<sequence length="765" mass="89110">MKILQLISVYLPLFWFHSASANFSSSNENISYNNLDWINQLENGINQRIDIFRDRLNRILANNISTLSFECRTSLKRLIVNPFETDWSLKMWDSMGHFPHGILSGTFFDPGNYDQCLSISDEIDALPIQGKYCVMEFRLNKTIENRDVSTKMDPNWIEILRFLNKWSHYSGIDNGICLPSQCSDEEIQTIVSKIFMPFDSSVRVRSKLCQDQRNKLSNLPLRAGQWIVLYILLGHIGLVIIGTLIGLFIRSERNCKTILIETLRCFSFVDNTNALFKIKRNKLNDQSETSDSRSPGSERSQLRFVHGLRVFSIYWILIAHVFLFYPMLNVDDRVSPVHSMNRSKEVIGNIFTHLIVNAGLAWSIDRLHDFVDQKARCDEYRGANFPPFTPSVLGSMCLLLLWPKIGDGPLFHSKYLDFIIEPCYRNWWISFIYMTNTIPSKEICNVMHWYLSADFQAFLLLLFGLYWFIGKHRLLTIFYILLMIFTGFIVPIAIVLLGWADAPNPSIFLHPTKQFPMDKVDVFIFGTYNHLIPYFIGAFLGLILSNQRRKVRINRFFRLIIWLILTPLFLALPFSSYSFVGSVEPIHAPLQSAITFGLIRLIWSLSIFWLCYECSRNKAGLIGRFLEAEIFQPLSRLSFTLFLVHILPIWHYLFTIRQTIEISLYNLLFIGFGNAIVSTFLAFLLHNVFERPYSNLLKIWFNNNRRVNRYGREKSNGRRSSMMADNGQFKFYFDQQNIKIQNFFNETTLDGNEDGDRNENQGNKS</sequence>
<organism evidence="4">
    <name type="scientific">Sarcoptes scabiei</name>
    <name type="common">Itch mite</name>
    <name type="synonym">Acarus scabiei</name>
    <dbReference type="NCBI Taxonomy" id="52283"/>
    <lineage>
        <taxon>Eukaryota</taxon>
        <taxon>Metazoa</taxon>
        <taxon>Ecdysozoa</taxon>
        <taxon>Arthropoda</taxon>
        <taxon>Chelicerata</taxon>
        <taxon>Arachnida</taxon>
        <taxon>Acari</taxon>
        <taxon>Acariformes</taxon>
        <taxon>Sarcoptiformes</taxon>
        <taxon>Astigmata</taxon>
        <taxon>Psoroptidia</taxon>
        <taxon>Sarcoptoidea</taxon>
        <taxon>Sarcoptidae</taxon>
        <taxon>Sarcoptinae</taxon>
        <taxon>Sarcoptes</taxon>
    </lineage>
</organism>
<dbReference type="AlphaFoldDB" id="A0A834VGG0"/>
<feature type="transmembrane region" description="Helical" evidence="1">
    <location>
        <begin position="665"/>
        <end position="689"/>
    </location>
</feature>
<reference evidence="5" key="3">
    <citation type="submission" date="2022-06" db="UniProtKB">
        <authorList>
            <consortium name="EnsemblMetazoa"/>
        </authorList>
    </citation>
    <scope>IDENTIFICATION</scope>
</reference>
<feature type="transmembrane region" description="Helical" evidence="1">
    <location>
        <begin position="476"/>
        <end position="500"/>
    </location>
</feature>
<dbReference type="OrthoDB" id="118951at2759"/>
<dbReference type="InterPro" id="IPR006621">
    <property type="entry name" value="Nose-resist-to-fluoxetine_N"/>
</dbReference>
<evidence type="ECO:0000313" key="5">
    <source>
        <dbReference type="EnsemblMetazoa" id="KAF7494790.1"/>
    </source>
</evidence>
<dbReference type="Proteomes" id="UP000070412">
    <property type="component" value="Unassembled WGS sequence"/>
</dbReference>
<dbReference type="PANTHER" id="PTHR11161">
    <property type="entry name" value="O-ACYLTRANSFERASE"/>
    <property type="match status" value="1"/>
</dbReference>
<feature type="chain" id="PRO_5038316223" evidence="2">
    <location>
        <begin position="22"/>
        <end position="765"/>
    </location>
</feature>
<accession>A0A834VGG0</accession>
<dbReference type="Pfam" id="PF01757">
    <property type="entry name" value="Acyl_transf_3"/>
    <property type="match status" value="1"/>
</dbReference>
<protein>
    <submittedName>
        <fullName evidence="4">Nose resistant to fluoxetine protein 6</fullName>
    </submittedName>
</protein>
<reference evidence="6" key="1">
    <citation type="journal article" date="2020" name="PLoS Negl. Trop. Dis.">
        <title>High-quality nuclear genome for Sarcoptes scabiei-A critical resource for a neglected parasite.</title>
        <authorList>
            <person name="Korhonen P.K."/>
            <person name="Gasser R.B."/>
            <person name="Ma G."/>
            <person name="Wang T."/>
            <person name="Stroehlein A.J."/>
            <person name="Young N.D."/>
            <person name="Ang C.S."/>
            <person name="Fernando D.D."/>
            <person name="Lu H.C."/>
            <person name="Taylor S."/>
            <person name="Reynolds S.L."/>
            <person name="Mofiz E."/>
            <person name="Najaraj S.H."/>
            <person name="Gowda H."/>
            <person name="Madugundu A."/>
            <person name="Renuse S."/>
            <person name="Holt D."/>
            <person name="Pandey A."/>
            <person name="Papenfuss A.T."/>
            <person name="Fischer K."/>
        </authorList>
    </citation>
    <scope>NUCLEOTIDE SEQUENCE [LARGE SCALE GENOMIC DNA]</scope>
</reference>
<keyword evidence="1" id="KW-0472">Membrane</keyword>
<feature type="transmembrane region" description="Helical" evidence="1">
    <location>
        <begin position="633"/>
        <end position="653"/>
    </location>
</feature>
<dbReference type="PANTHER" id="PTHR11161:SF0">
    <property type="entry name" value="O-ACYLTRANSFERASE LIKE PROTEIN"/>
    <property type="match status" value="1"/>
</dbReference>
<evidence type="ECO:0000256" key="2">
    <source>
        <dbReference type="SAM" id="SignalP"/>
    </source>
</evidence>
<dbReference type="EnsemblMetazoa" id="SSS_6259s_mrna">
    <property type="protein sequence ID" value="KAF7494790.1"/>
    <property type="gene ID" value="SSS_6259"/>
</dbReference>
<keyword evidence="6" id="KW-1185">Reference proteome</keyword>
<feature type="transmembrane region" description="Helical" evidence="1">
    <location>
        <begin position="592"/>
        <end position="612"/>
    </location>
</feature>
<feature type="transmembrane region" description="Helical" evidence="1">
    <location>
        <begin position="556"/>
        <end position="580"/>
    </location>
</feature>
<keyword evidence="1" id="KW-1133">Transmembrane helix</keyword>
<dbReference type="InterPro" id="IPR052728">
    <property type="entry name" value="O2_lipid_transport_reg"/>
</dbReference>
<evidence type="ECO:0000313" key="6">
    <source>
        <dbReference type="Proteomes" id="UP000070412"/>
    </source>
</evidence>
<name>A0A834VGG0_SARSC</name>
<dbReference type="EMBL" id="WVUK01000052">
    <property type="protein sequence ID" value="KAF7494790.1"/>
    <property type="molecule type" value="Genomic_DNA"/>
</dbReference>